<dbReference type="SUPFAM" id="SSF56784">
    <property type="entry name" value="HAD-like"/>
    <property type="match status" value="1"/>
</dbReference>
<dbReference type="PANTHER" id="PTHR10000">
    <property type="entry name" value="PHOSPHOSERINE PHOSPHATASE"/>
    <property type="match status" value="1"/>
</dbReference>
<dbReference type="PANTHER" id="PTHR10000:SF8">
    <property type="entry name" value="HAD SUPERFAMILY HYDROLASE-LIKE, TYPE 3"/>
    <property type="match status" value="1"/>
</dbReference>
<evidence type="ECO:0000313" key="2">
    <source>
        <dbReference type="Proteomes" id="UP000886725"/>
    </source>
</evidence>
<dbReference type="GO" id="GO:0016791">
    <property type="term" value="F:phosphatase activity"/>
    <property type="evidence" value="ECO:0007669"/>
    <property type="project" value="TreeGrafter"/>
</dbReference>
<dbReference type="InterPro" id="IPR023214">
    <property type="entry name" value="HAD_sf"/>
</dbReference>
<comment type="caution">
    <text evidence="1">The sequence shown here is derived from an EMBL/GenBank/DDBJ whole genome shotgun (WGS) entry which is preliminary data.</text>
</comment>
<dbReference type="GO" id="GO:0005829">
    <property type="term" value="C:cytosol"/>
    <property type="evidence" value="ECO:0007669"/>
    <property type="project" value="TreeGrafter"/>
</dbReference>
<gene>
    <name evidence="1" type="ORF">IAC85_04690</name>
</gene>
<proteinExistence type="predicted"/>
<dbReference type="Gene3D" id="3.30.1240.10">
    <property type="match status" value="2"/>
</dbReference>
<name>A0A9D0Z053_9FIRM</name>
<reference evidence="1" key="1">
    <citation type="submission" date="2020-10" db="EMBL/GenBank/DDBJ databases">
        <authorList>
            <person name="Gilroy R."/>
        </authorList>
    </citation>
    <scope>NUCLEOTIDE SEQUENCE</scope>
    <source>
        <strain evidence="1">CHK165-10780</strain>
    </source>
</reference>
<sequence>MKILISDFDLSLYDKETDFHKTLATIEEFRKSGNIFIIATGRNISSLLKTISPYGVFYDYIICGDGTKIFDQNLSELYSEYITHKNRRDIINALNSADCIDRVYIDDGYNFYDDNYDMDGTAIIASFDLSQRKETNDLLNDIVQKYPDVSGYLSAKWVNIINQNTNKSTAIQKLISLKGWNPNDVYTFGDEINDYFMIKDYNGYMKENGNPVLKHVATKTYPDITACIEDLLKK</sequence>
<evidence type="ECO:0000313" key="1">
    <source>
        <dbReference type="EMBL" id="HIQ65019.1"/>
    </source>
</evidence>
<dbReference type="AlphaFoldDB" id="A0A9D0Z053"/>
<protein>
    <submittedName>
        <fullName evidence="1">HAD hydrolase family protein</fullName>
    </submittedName>
</protein>
<dbReference type="GO" id="GO:0000287">
    <property type="term" value="F:magnesium ion binding"/>
    <property type="evidence" value="ECO:0007669"/>
    <property type="project" value="TreeGrafter"/>
</dbReference>
<organism evidence="1 2">
    <name type="scientific">Candidatus Faecenecus gallistercoris</name>
    <dbReference type="NCBI Taxonomy" id="2840793"/>
    <lineage>
        <taxon>Bacteria</taxon>
        <taxon>Bacillati</taxon>
        <taxon>Bacillota</taxon>
        <taxon>Bacillota incertae sedis</taxon>
        <taxon>Candidatus Faecenecus</taxon>
    </lineage>
</organism>
<dbReference type="Pfam" id="PF08282">
    <property type="entry name" value="Hydrolase_3"/>
    <property type="match status" value="1"/>
</dbReference>
<dbReference type="InterPro" id="IPR036412">
    <property type="entry name" value="HAD-like_sf"/>
</dbReference>
<accession>A0A9D0Z053</accession>
<dbReference type="Gene3D" id="3.40.50.1000">
    <property type="entry name" value="HAD superfamily/HAD-like"/>
    <property type="match status" value="2"/>
</dbReference>
<dbReference type="EMBL" id="DVFU01000093">
    <property type="protein sequence ID" value="HIQ65019.1"/>
    <property type="molecule type" value="Genomic_DNA"/>
</dbReference>
<reference evidence="1" key="2">
    <citation type="journal article" date="2021" name="PeerJ">
        <title>Extensive microbial diversity within the chicken gut microbiome revealed by metagenomics and culture.</title>
        <authorList>
            <person name="Gilroy R."/>
            <person name="Ravi A."/>
            <person name="Getino M."/>
            <person name="Pursley I."/>
            <person name="Horton D.L."/>
            <person name="Alikhan N.F."/>
            <person name="Baker D."/>
            <person name="Gharbi K."/>
            <person name="Hall N."/>
            <person name="Watson M."/>
            <person name="Adriaenssens E.M."/>
            <person name="Foster-Nyarko E."/>
            <person name="Jarju S."/>
            <person name="Secka A."/>
            <person name="Antonio M."/>
            <person name="Oren A."/>
            <person name="Chaudhuri R.R."/>
            <person name="La Ragione R."/>
            <person name="Hildebrand F."/>
            <person name="Pallen M.J."/>
        </authorList>
    </citation>
    <scope>NUCLEOTIDE SEQUENCE</scope>
    <source>
        <strain evidence="1">CHK165-10780</strain>
    </source>
</reference>
<keyword evidence="1" id="KW-0378">Hydrolase</keyword>
<dbReference type="Proteomes" id="UP000886725">
    <property type="component" value="Unassembled WGS sequence"/>
</dbReference>